<organism evidence="2 3">
    <name type="scientific">Ancylostoma ceylanicum</name>
    <dbReference type="NCBI Taxonomy" id="53326"/>
    <lineage>
        <taxon>Eukaryota</taxon>
        <taxon>Metazoa</taxon>
        <taxon>Ecdysozoa</taxon>
        <taxon>Nematoda</taxon>
        <taxon>Chromadorea</taxon>
        <taxon>Rhabditida</taxon>
        <taxon>Rhabditina</taxon>
        <taxon>Rhabditomorpha</taxon>
        <taxon>Strongyloidea</taxon>
        <taxon>Ancylostomatidae</taxon>
        <taxon>Ancylostomatinae</taxon>
        <taxon>Ancylostoma</taxon>
    </lineage>
</organism>
<name>A0A016TL97_9BILA</name>
<dbReference type="EMBL" id="JARK01001430">
    <property type="protein sequence ID" value="EYC03422.1"/>
    <property type="molecule type" value="Genomic_DNA"/>
</dbReference>
<accession>A0A016TL97</accession>
<protein>
    <submittedName>
        <fullName evidence="2">Uncharacterized protein</fullName>
    </submittedName>
</protein>
<gene>
    <name evidence="2" type="primary">Acey_s0094.g2750</name>
    <name evidence="2" type="ORF">Y032_0094g2750</name>
</gene>
<dbReference type="AlphaFoldDB" id="A0A016TL97"/>
<evidence type="ECO:0000256" key="1">
    <source>
        <dbReference type="SAM" id="MobiDB-lite"/>
    </source>
</evidence>
<feature type="compositionally biased region" description="Pro residues" evidence="1">
    <location>
        <begin position="14"/>
        <end position="41"/>
    </location>
</feature>
<evidence type="ECO:0000313" key="3">
    <source>
        <dbReference type="Proteomes" id="UP000024635"/>
    </source>
</evidence>
<keyword evidence="3" id="KW-1185">Reference proteome</keyword>
<evidence type="ECO:0000313" key="2">
    <source>
        <dbReference type="EMBL" id="EYC03422.1"/>
    </source>
</evidence>
<feature type="region of interest" description="Disordered" evidence="1">
    <location>
        <begin position="1"/>
        <end position="41"/>
    </location>
</feature>
<dbReference type="Proteomes" id="UP000024635">
    <property type="component" value="Unassembled WGS sequence"/>
</dbReference>
<proteinExistence type="predicted"/>
<reference evidence="3" key="1">
    <citation type="journal article" date="2015" name="Nat. Genet.">
        <title>The genome and transcriptome of the zoonotic hookworm Ancylostoma ceylanicum identify infection-specific gene families.</title>
        <authorList>
            <person name="Schwarz E.M."/>
            <person name="Hu Y."/>
            <person name="Antoshechkin I."/>
            <person name="Miller M.M."/>
            <person name="Sternberg P.W."/>
            <person name="Aroian R.V."/>
        </authorList>
    </citation>
    <scope>NUCLEOTIDE SEQUENCE</scope>
    <source>
        <strain evidence="3">HY135</strain>
    </source>
</reference>
<comment type="caution">
    <text evidence="2">The sequence shown here is derived from an EMBL/GenBank/DDBJ whole genome shotgun (WGS) entry which is preliminary data.</text>
</comment>
<sequence length="79" mass="8487">MSAYEQLGPANPNALPPPPLPPPSPPPPFPAPPEPCSPAPPFPPPATLIFIEYCQTSPRQPAVATWIKRRRSGDLRSDP</sequence>